<dbReference type="InterPro" id="IPR029039">
    <property type="entry name" value="Flavoprotein-like_sf"/>
</dbReference>
<organism evidence="2 3">
    <name type="scientific">Amylolactobacillus amylotrophicus DSM 20534</name>
    <dbReference type="NCBI Taxonomy" id="1423722"/>
    <lineage>
        <taxon>Bacteria</taxon>
        <taxon>Bacillati</taxon>
        <taxon>Bacillota</taxon>
        <taxon>Bacilli</taxon>
        <taxon>Lactobacillales</taxon>
        <taxon>Lactobacillaceae</taxon>
        <taxon>Amylolactobacillus</taxon>
    </lineage>
</organism>
<dbReference type="Gene3D" id="3.40.50.360">
    <property type="match status" value="1"/>
</dbReference>
<feature type="domain" description="NADPH-dependent FMN reductase-like" evidence="1">
    <location>
        <begin position="10"/>
        <end position="153"/>
    </location>
</feature>
<keyword evidence="3" id="KW-1185">Reference proteome</keyword>
<dbReference type="SUPFAM" id="SSF52218">
    <property type="entry name" value="Flavoproteins"/>
    <property type="match status" value="1"/>
</dbReference>
<dbReference type="GO" id="GO:0016491">
    <property type="term" value="F:oxidoreductase activity"/>
    <property type="evidence" value="ECO:0007669"/>
    <property type="project" value="InterPro"/>
</dbReference>
<dbReference type="GO" id="GO:0010181">
    <property type="term" value="F:FMN binding"/>
    <property type="evidence" value="ECO:0007669"/>
    <property type="project" value="TreeGrafter"/>
</dbReference>
<dbReference type="Pfam" id="PF03358">
    <property type="entry name" value="FMN_red"/>
    <property type="match status" value="1"/>
</dbReference>
<dbReference type="EMBL" id="AZCV01000008">
    <property type="protein sequence ID" value="KRK37016.1"/>
    <property type="molecule type" value="Genomic_DNA"/>
</dbReference>
<dbReference type="InterPro" id="IPR005025">
    <property type="entry name" value="FMN_Rdtase-like_dom"/>
</dbReference>
<reference evidence="2 3" key="1">
    <citation type="journal article" date="2015" name="Genome Announc.">
        <title>Expanding the biotechnology potential of lactobacilli through comparative genomics of 213 strains and associated genera.</title>
        <authorList>
            <person name="Sun Z."/>
            <person name="Harris H.M."/>
            <person name="McCann A."/>
            <person name="Guo C."/>
            <person name="Argimon S."/>
            <person name="Zhang W."/>
            <person name="Yang X."/>
            <person name="Jeffery I.B."/>
            <person name="Cooney J.C."/>
            <person name="Kagawa T.F."/>
            <person name="Liu W."/>
            <person name="Song Y."/>
            <person name="Salvetti E."/>
            <person name="Wrobel A."/>
            <person name="Rasinkangas P."/>
            <person name="Parkhill J."/>
            <person name="Rea M.C."/>
            <person name="O'Sullivan O."/>
            <person name="Ritari J."/>
            <person name="Douillard F.P."/>
            <person name="Paul Ross R."/>
            <person name="Yang R."/>
            <person name="Briner A.E."/>
            <person name="Felis G.E."/>
            <person name="de Vos W.M."/>
            <person name="Barrangou R."/>
            <person name="Klaenhammer T.R."/>
            <person name="Caufield P.W."/>
            <person name="Cui Y."/>
            <person name="Zhang H."/>
            <person name="O'Toole P.W."/>
        </authorList>
    </citation>
    <scope>NUCLEOTIDE SEQUENCE [LARGE SCALE GENOMIC DNA]</scope>
    <source>
        <strain evidence="2 3">DSM 20534</strain>
    </source>
</reference>
<evidence type="ECO:0000313" key="2">
    <source>
        <dbReference type="EMBL" id="KRK37016.1"/>
    </source>
</evidence>
<evidence type="ECO:0000313" key="3">
    <source>
        <dbReference type="Proteomes" id="UP000050909"/>
    </source>
</evidence>
<gene>
    <name evidence="2" type="ORF">FC62_GL001520</name>
</gene>
<dbReference type="GO" id="GO:0005829">
    <property type="term" value="C:cytosol"/>
    <property type="evidence" value="ECO:0007669"/>
    <property type="project" value="TreeGrafter"/>
</dbReference>
<comment type="caution">
    <text evidence="2">The sequence shown here is derived from an EMBL/GenBank/DDBJ whole genome shotgun (WGS) entry which is preliminary data.</text>
</comment>
<evidence type="ECO:0000259" key="1">
    <source>
        <dbReference type="Pfam" id="PF03358"/>
    </source>
</evidence>
<proteinExistence type="predicted"/>
<dbReference type="PANTHER" id="PTHR30543">
    <property type="entry name" value="CHROMATE REDUCTASE"/>
    <property type="match status" value="1"/>
</dbReference>
<name>A0A0R1GTE7_9LACO</name>
<protein>
    <submittedName>
        <fullName evidence="2">Flavoprotein</fullName>
    </submittedName>
</protein>
<dbReference type="PATRIC" id="fig|1423722.3.peg.1546"/>
<dbReference type="InterPro" id="IPR050712">
    <property type="entry name" value="NAD(P)H-dep_reductase"/>
</dbReference>
<dbReference type="Proteomes" id="UP000050909">
    <property type="component" value="Unassembled WGS sequence"/>
</dbReference>
<dbReference type="PANTHER" id="PTHR30543:SF21">
    <property type="entry name" value="NAD(P)H-DEPENDENT FMN REDUCTASE LOT6"/>
    <property type="match status" value="1"/>
</dbReference>
<sequence length="210" mass="23378">MFKGDFQMNKFIAIVGSNADKSTNRTLLQFIKRHFADQAEIELVEIKDLPVFAKNSERTIPLYATQLANKIAESDGVIISTPEYDHSVPAALLNALAWLSYGVHPFVNKPVMITGASYGSLGSSRAQAHLRQVLDSPELMARVMPSSEYLLGHSLEAFDDEGNLKDPEKVKLLEGLFADFEAFVRITAQLNNTQTQDEAIANDFSWEENK</sequence>
<accession>A0A0R1GTE7</accession>
<dbReference type="AlphaFoldDB" id="A0A0R1GTE7"/>